<comment type="similarity">
    <text evidence="1">Belongs to the type-1 OGG1 family.</text>
</comment>
<evidence type="ECO:0000259" key="11">
    <source>
        <dbReference type="SMART" id="SM00478"/>
    </source>
</evidence>
<dbReference type="Pfam" id="PF07934">
    <property type="entry name" value="OGG_N"/>
    <property type="match status" value="1"/>
</dbReference>
<evidence type="ECO:0000256" key="6">
    <source>
        <dbReference type="ARBA" id="ARBA00023239"/>
    </source>
</evidence>
<keyword evidence="8" id="KW-0326">Glycosidase</keyword>
<evidence type="ECO:0000256" key="3">
    <source>
        <dbReference type="ARBA" id="ARBA00022763"/>
    </source>
</evidence>
<dbReference type="PANTHER" id="PTHR10242">
    <property type="entry name" value="8-OXOGUANINE DNA GLYCOSYLASE"/>
    <property type="match status" value="1"/>
</dbReference>
<evidence type="ECO:0000256" key="2">
    <source>
        <dbReference type="ARBA" id="ARBA00012720"/>
    </source>
</evidence>
<dbReference type="InterPro" id="IPR011257">
    <property type="entry name" value="DNA_glycosylase"/>
</dbReference>
<dbReference type="Gene3D" id="1.10.1670.10">
    <property type="entry name" value="Helix-hairpin-Helix base-excision DNA repair enzymes (C-terminal)"/>
    <property type="match status" value="1"/>
</dbReference>
<feature type="region of interest" description="Disordered" evidence="10">
    <location>
        <begin position="290"/>
        <end position="319"/>
    </location>
</feature>
<keyword evidence="5" id="KW-0234">DNA repair</keyword>
<keyword evidence="6" id="KW-0456">Lyase</keyword>
<name>A0A7S3CP34_9SPIT</name>
<dbReference type="InterPro" id="IPR052054">
    <property type="entry name" value="Oxidative_DNA_repair_enzyme"/>
</dbReference>
<evidence type="ECO:0000256" key="10">
    <source>
        <dbReference type="SAM" id="MobiDB-lite"/>
    </source>
</evidence>
<dbReference type="EMBL" id="HBIA01008224">
    <property type="protein sequence ID" value="CAE0232365.1"/>
    <property type="molecule type" value="Transcribed_RNA"/>
</dbReference>
<dbReference type="GO" id="GO:0005634">
    <property type="term" value="C:nucleus"/>
    <property type="evidence" value="ECO:0007669"/>
    <property type="project" value="TreeGrafter"/>
</dbReference>
<dbReference type="EC" id="4.2.99.18" evidence="2"/>
<evidence type="ECO:0000256" key="5">
    <source>
        <dbReference type="ARBA" id="ARBA00023204"/>
    </source>
</evidence>
<feature type="domain" description="HhH-GPD" evidence="11">
    <location>
        <begin position="123"/>
        <end position="279"/>
    </location>
</feature>
<sequence length="319" mass="36653">MERLNDEEVQVSTHPQMSEQFFNDKFLGDYLQYPQVVIPDFYEQWTQRDPKYFKQVSQQIGGVRCLRQDPWECTLSFICSSNNNIQRIMQLVHKLRTNYGSKLEDIPEQTIKDIAVESQVKGKSEAASSDDQHLFPTLKQLEKATEQELRDLGFGYRAGFIVKSVQIIKENGGEEWLRAMRADKSLKDSERIDNIREKLVSLRGVGRKVADCIMLFSMDCPSVIPVDTHVFQLAKRFGFVKSSATSVNEKLHREIGEAFVRVYGEHAGWAHQILFAGDLKVFQKKHAENQEKEAVSSLKKRSRSEMEGSGTKKLETKPE</sequence>
<reference evidence="12" key="1">
    <citation type="submission" date="2021-01" db="EMBL/GenBank/DDBJ databases">
        <authorList>
            <person name="Corre E."/>
            <person name="Pelletier E."/>
            <person name="Niang G."/>
            <person name="Scheremetjew M."/>
            <person name="Finn R."/>
            <person name="Kale V."/>
            <person name="Holt S."/>
            <person name="Cochrane G."/>
            <person name="Meng A."/>
            <person name="Brown T."/>
            <person name="Cohen L."/>
        </authorList>
    </citation>
    <scope>NUCLEOTIDE SEQUENCE</scope>
    <source>
        <strain evidence="12">Ras09</strain>
    </source>
</reference>
<dbReference type="GO" id="GO:0006285">
    <property type="term" value="P:base-excision repair, AP site formation"/>
    <property type="evidence" value="ECO:0007669"/>
    <property type="project" value="TreeGrafter"/>
</dbReference>
<dbReference type="CDD" id="cd00056">
    <property type="entry name" value="ENDO3c"/>
    <property type="match status" value="1"/>
</dbReference>
<dbReference type="AlphaFoldDB" id="A0A7S3CP34"/>
<dbReference type="InterPro" id="IPR023170">
    <property type="entry name" value="HhH_base_excis_C"/>
</dbReference>
<dbReference type="GO" id="GO:0003684">
    <property type="term" value="F:damaged DNA binding"/>
    <property type="evidence" value="ECO:0007669"/>
    <property type="project" value="InterPro"/>
</dbReference>
<protein>
    <recommendedName>
        <fullName evidence="2">DNA-(apurinic or apyrimidinic site) lyase</fullName>
        <ecNumber evidence="2">4.2.99.18</ecNumber>
    </recommendedName>
</protein>
<dbReference type="GO" id="GO:0034039">
    <property type="term" value="F:8-oxo-7,8-dihydroguanine DNA N-glycosylase activity"/>
    <property type="evidence" value="ECO:0007669"/>
    <property type="project" value="TreeGrafter"/>
</dbReference>
<dbReference type="PANTHER" id="PTHR10242:SF2">
    <property type="entry name" value="N-GLYCOSYLASE_DNA LYASE"/>
    <property type="match status" value="1"/>
</dbReference>
<evidence type="ECO:0000256" key="7">
    <source>
        <dbReference type="ARBA" id="ARBA00023268"/>
    </source>
</evidence>
<keyword evidence="3" id="KW-0227">DNA damage</keyword>
<dbReference type="InterPro" id="IPR003265">
    <property type="entry name" value="HhH-GPD_domain"/>
</dbReference>
<dbReference type="InterPro" id="IPR012904">
    <property type="entry name" value="OGG_N"/>
</dbReference>
<evidence type="ECO:0000256" key="8">
    <source>
        <dbReference type="ARBA" id="ARBA00023295"/>
    </source>
</evidence>
<dbReference type="GO" id="GO:0006289">
    <property type="term" value="P:nucleotide-excision repair"/>
    <property type="evidence" value="ECO:0007669"/>
    <property type="project" value="InterPro"/>
</dbReference>
<keyword evidence="7" id="KW-0511">Multifunctional enzyme</keyword>
<dbReference type="GO" id="GO:0140078">
    <property type="term" value="F:class I DNA-(apurinic or apyrimidinic site) endonuclease activity"/>
    <property type="evidence" value="ECO:0007669"/>
    <property type="project" value="UniProtKB-EC"/>
</dbReference>
<organism evidence="12">
    <name type="scientific">Strombidium rassoulzadegani</name>
    <dbReference type="NCBI Taxonomy" id="1082188"/>
    <lineage>
        <taxon>Eukaryota</taxon>
        <taxon>Sar</taxon>
        <taxon>Alveolata</taxon>
        <taxon>Ciliophora</taxon>
        <taxon>Intramacronucleata</taxon>
        <taxon>Spirotrichea</taxon>
        <taxon>Oligotrichia</taxon>
        <taxon>Strombidiidae</taxon>
        <taxon>Strombidium</taxon>
    </lineage>
</organism>
<proteinExistence type="inferred from homology"/>
<dbReference type="Gene3D" id="1.10.340.30">
    <property type="entry name" value="Hypothetical protein, domain 2"/>
    <property type="match status" value="1"/>
</dbReference>
<evidence type="ECO:0000256" key="4">
    <source>
        <dbReference type="ARBA" id="ARBA00022801"/>
    </source>
</evidence>
<feature type="compositionally biased region" description="Basic and acidic residues" evidence="10">
    <location>
        <begin position="303"/>
        <end position="319"/>
    </location>
</feature>
<dbReference type="Pfam" id="PF00730">
    <property type="entry name" value="HhH-GPD"/>
    <property type="match status" value="1"/>
</dbReference>
<comment type="catalytic activity">
    <reaction evidence="9">
        <text>2'-deoxyribonucleotide-(2'-deoxyribose 5'-phosphate)-2'-deoxyribonucleotide-DNA = a 3'-end 2'-deoxyribonucleotide-(2,3-dehydro-2,3-deoxyribose 5'-phosphate)-DNA + a 5'-end 5'-phospho-2'-deoxyribonucleoside-DNA + H(+)</text>
        <dbReference type="Rhea" id="RHEA:66592"/>
        <dbReference type="Rhea" id="RHEA-COMP:13180"/>
        <dbReference type="Rhea" id="RHEA-COMP:16897"/>
        <dbReference type="Rhea" id="RHEA-COMP:17067"/>
        <dbReference type="ChEBI" id="CHEBI:15378"/>
        <dbReference type="ChEBI" id="CHEBI:136412"/>
        <dbReference type="ChEBI" id="CHEBI:157695"/>
        <dbReference type="ChEBI" id="CHEBI:167181"/>
        <dbReference type="EC" id="4.2.99.18"/>
    </reaction>
</comment>
<dbReference type="SUPFAM" id="SSF48150">
    <property type="entry name" value="DNA-glycosylase"/>
    <property type="match status" value="1"/>
</dbReference>
<dbReference type="SMART" id="SM00478">
    <property type="entry name" value="ENDO3c"/>
    <property type="match status" value="1"/>
</dbReference>
<accession>A0A7S3CP34</accession>
<evidence type="ECO:0000313" key="12">
    <source>
        <dbReference type="EMBL" id="CAE0232365.1"/>
    </source>
</evidence>
<evidence type="ECO:0000256" key="1">
    <source>
        <dbReference type="ARBA" id="ARBA00010679"/>
    </source>
</evidence>
<evidence type="ECO:0000256" key="9">
    <source>
        <dbReference type="ARBA" id="ARBA00044632"/>
    </source>
</evidence>
<keyword evidence="4" id="KW-0378">Hydrolase</keyword>
<gene>
    <name evidence="12" type="ORF">SRAS04492_LOCUS4163</name>
</gene>